<sequence length="152" mass="16890">MLKTMNQKVSLVLVAIGALYLFGAFRIPSYPYAIVDADVLPKTLGVLLIVLSIFLFFAKDSETEEQKKRRDIPKKEIGMLLGVAGLILAYILLLEVIGFVLTTALFIFFCSFFLGYRNHVASGITAVVFPLVLYFMFTELLSITLPSGVLPF</sequence>
<proteinExistence type="predicted"/>
<accession>A0A1H6U5Y2</accession>
<feature type="transmembrane region" description="Helical" evidence="1">
    <location>
        <begin position="123"/>
        <end position="145"/>
    </location>
</feature>
<feature type="domain" description="DUF1468" evidence="2">
    <location>
        <begin position="9"/>
        <end position="146"/>
    </location>
</feature>
<reference evidence="4" key="1">
    <citation type="submission" date="2016-10" db="EMBL/GenBank/DDBJ databases">
        <authorList>
            <person name="Varghese N."/>
            <person name="Submissions S."/>
        </authorList>
    </citation>
    <scope>NUCLEOTIDE SEQUENCE [LARGE SCALE GENOMIC DNA]</scope>
    <source>
        <strain evidence="4">CGMCC 1.6763</strain>
    </source>
</reference>
<dbReference type="Proteomes" id="UP000199200">
    <property type="component" value="Unassembled WGS sequence"/>
</dbReference>
<organism evidence="3 4">
    <name type="scientific">Bhargavaea ginsengi</name>
    <dbReference type="NCBI Taxonomy" id="426757"/>
    <lineage>
        <taxon>Bacteria</taxon>
        <taxon>Bacillati</taxon>
        <taxon>Bacillota</taxon>
        <taxon>Bacilli</taxon>
        <taxon>Bacillales</taxon>
        <taxon>Caryophanaceae</taxon>
        <taxon>Bhargavaea</taxon>
    </lineage>
</organism>
<keyword evidence="1" id="KW-0812">Transmembrane</keyword>
<dbReference type="STRING" id="426757.SAMN04488127_0686"/>
<name>A0A1H6U5Y2_9BACL</name>
<feature type="transmembrane region" description="Helical" evidence="1">
    <location>
        <begin position="77"/>
        <end position="93"/>
    </location>
</feature>
<keyword evidence="1" id="KW-0472">Membrane</keyword>
<evidence type="ECO:0000313" key="3">
    <source>
        <dbReference type="EMBL" id="SEI87711.1"/>
    </source>
</evidence>
<evidence type="ECO:0000313" key="4">
    <source>
        <dbReference type="Proteomes" id="UP000199200"/>
    </source>
</evidence>
<evidence type="ECO:0000256" key="1">
    <source>
        <dbReference type="SAM" id="Phobius"/>
    </source>
</evidence>
<feature type="transmembrane region" description="Helical" evidence="1">
    <location>
        <begin position="99"/>
        <end position="116"/>
    </location>
</feature>
<dbReference type="OrthoDB" id="2426743at2"/>
<keyword evidence="4" id="KW-1185">Reference proteome</keyword>
<dbReference type="RefSeq" id="WP_092049939.1">
    <property type="nucleotide sequence ID" value="NZ_FNZF01000001.1"/>
</dbReference>
<dbReference type="AlphaFoldDB" id="A0A1H6U5Y2"/>
<evidence type="ECO:0000259" key="2">
    <source>
        <dbReference type="Pfam" id="PF07331"/>
    </source>
</evidence>
<protein>
    <submittedName>
        <fullName evidence="3">Putative tricarboxylic transport membrane protein</fullName>
    </submittedName>
</protein>
<dbReference type="EMBL" id="FNZF01000001">
    <property type="protein sequence ID" value="SEI87711.1"/>
    <property type="molecule type" value="Genomic_DNA"/>
</dbReference>
<dbReference type="Pfam" id="PF07331">
    <property type="entry name" value="TctB"/>
    <property type="match status" value="1"/>
</dbReference>
<dbReference type="InterPro" id="IPR009936">
    <property type="entry name" value="DUF1468"/>
</dbReference>
<gene>
    <name evidence="3" type="ORF">SAMN04488127_0686</name>
</gene>
<keyword evidence="1" id="KW-1133">Transmembrane helix</keyword>
<feature type="transmembrane region" description="Helical" evidence="1">
    <location>
        <begin position="39"/>
        <end position="57"/>
    </location>
</feature>